<accession>Q2JC25</accession>
<dbReference type="KEGG" id="fra:Francci3_1791"/>
<evidence type="ECO:0000313" key="3">
    <source>
        <dbReference type="Proteomes" id="UP000001937"/>
    </source>
</evidence>
<dbReference type="RefSeq" id="WP_011436227.1">
    <property type="nucleotide sequence ID" value="NC_007777.1"/>
</dbReference>
<comment type="similarity">
    <text evidence="1">Belongs to the ROK (NagC/XylR) family.</text>
</comment>
<gene>
    <name evidence="2" type="ordered locus">Francci3_1791</name>
</gene>
<dbReference type="PANTHER" id="PTHR18964:SF169">
    <property type="entry name" value="N-ACETYLMANNOSAMINE KINASE"/>
    <property type="match status" value="1"/>
</dbReference>
<dbReference type="Pfam" id="PF00480">
    <property type="entry name" value="ROK"/>
    <property type="match status" value="1"/>
</dbReference>
<reference evidence="2 3" key="1">
    <citation type="journal article" date="2007" name="Genome Res.">
        <title>Genome characteristics of facultatively symbiotic Frankia sp. strains reflect host range and host plant biogeography.</title>
        <authorList>
            <person name="Normand P."/>
            <person name="Lapierre P."/>
            <person name="Tisa L.S."/>
            <person name="Gogarten J.P."/>
            <person name="Alloisio N."/>
            <person name="Bagnarol E."/>
            <person name="Bassi C.A."/>
            <person name="Berry A.M."/>
            <person name="Bickhart D.M."/>
            <person name="Choisne N."/>
            <person name="Couloux A."/>
            <person name="Cournoyer B."/>
            <person name="Cruveiller S."/>
            <person name="Daubin V."/>
            <person name="Demange N."/>
            <person name="Francino M.P."/>
            <person name="Goltsman E."/>
            <person name="Huang Y."/>
            <person name="Kopp O.R."/>
            <person name="Labarre L."/>
            <person name="Lapidus A."/>
            <person name="Lavire C."/>
            <person name="Marechal J."/>
            <person name="Martinez M."/>
            <person name="Mastronunzio J.E."/>
            <person name="Mullin B.C."/>
            <person name="Niemann J."/>
            <person name="Pujic P."/>
            <person name="Rawnsley T."/>
            <person name="Rouy Z."/>
            <person name="Schenowitz C."/>
            <person name="Sellstedt A."/>
            <person name="Tavares F."/>
            <person name="Tomkins J.P."/>
            <person name="Vallenet D."/>
            <person name="Valverde C."/>
            <person name="Wall L.G."/>
            <person name="Wang Y."/>
            <person name="Medigue C."/>
            <person name="Benson D.R."/>
        </authorList>
    </citation>
    <scope>NUCLEOTIDE SEQUENCE [LARGE SCALE GENOMIC DNA]</scope>
    <source>
        <strain evidence="3">DSM 45818 / CECT 9043 / CcI3</strain>
    </source>
</reference>
<dbReference type="HOGENOM" id="CLU_036604_0_4_11"/>
<sequence>MKVHAFDIGASAIKQAIVDTGPPCQIVTALPVLRLPPTPTFHAVQERILAALTGAVEVERVAIATAGAIDADGTVIRAGAIQGYTRIHWPTLLAGFFPDLRGRVYVVNDGAAATWAEYRRRGRTGTHVHFALGSGIGGGIAIGGQLAQGTPPGPAGLGHILVDPVSTLRCSCTRTGCVETLAGARAVRRGYQPSQPAAARRTSPAPRTRVPTVAELVHKTQHGDPAARRTFEAAGYWLGVSAATVLNILGADVITIGGGLAQAALSAAGPDSGYLGAAQRALRQRAVPRLADRAVLTPAAYGPDGPLIGAALLASEGEL</sequence>
<dbReference type="eggNOG" id="COG1940">
    <property type="taxonomic scope" value="Bacteria"/>
</dbReference>
<dbReference type="Proteomes" id="UP000001937">
    <property type="component" value="Chromosome"/>
</dbReference>
<dbReference type="Gene3D" id="3.30.420.40">
    <property type="match status" value="2"/>
</dbReference>
<organism evidence="2 3">
    <name type="scientific">Frankia casuarinae (strain DSM 45818 / CECT 9043 / HFP020203 / CcI3)</name>
    <dbReference type="NCBI Taxonomy" id="106370"/>
    <lineage>
        <taxon>Bacteria</taxon>
        <taxon>Bacillati</taxon>
        <taxon>Actinomycetota</taxon>
        <taxon>Actinomycetes</taxon>
        <taxon>Frankiales</taxon>
        <taxon>Frankiaceae</taxon>
        <taxon>Frankia</taxon>
    </lineage>
</organism>
<proteinExistence type="inferred from homology"/>
<dbReference type="STRING" id="106370.Francci3_1791"/>
<dbReference type="InterPro" id="IPR043129">
    <property type="entry name" value="ATPase_NBD"/>
</dbReference>
<dbReference type="AlphaFoldDB" id="Q2JC25"/>
<protein>
    <submittedName>
        <fullName evidence="2">ROK</fullName>
    </submittedName>
</protein>
<dbReference type="PANTHER" id="PTHR18964">
    <property type="entry name" value="ROK (REPRESSOR, ORF, KINASE) FAMILY"/>
    <property type="match status" value="1"/>
</dbReference>
<dbReference type="SUPFAM" id="SSF53067">
    <property type="entry name" value="Actin-like ATPase domain"/>
    <property type="match status" value="1"/>
</dbReference>
<evidence type="ECO:0000256" key="1">
    <source>
        <dbReference type="ARBA" id="ARBA00006479"/>
    </source>
</evidence>
<keyword evidence="3" id="KW-1185">Reference proteome</keyword>
<dbReference type="InterPro" id="IPR000600">
    <property type="entry name" value="ROK"/>
</dbReference>
<name>Q2JC25_FRACC</name>
<dbReference type="EMBL" id="CP000249">
    <property type="protein sequence ID" value="ABD11167.1"/>
    <property type="molecule type" value="Genomic_DNA"/>
</dbReference>
<evidence type="ECO:0000313" key="2">
    <source>
        <dbReference type="EMBL" id="ABD11167.1"/>
    </source>
</evidence>